<evidence type="ECO:0000313" key="7">
    <source>
        <dbReference type="EMBL" id="RWS01371.1"/>
    </source>
</evidence>
<dbReference type="InterPro" id="IPR036396">
    <property type="entry name" value="Cyt_P450_sf"/>
</dbReference>
<keyword evidence="6" id="KW-0503">Monooxygenase</keyword>
<proteinExistence type="inferred from homology"/>
<dbReference type="Proteomes" id="UP000285301">
    <property type="component" value="Unassembled WGS sequence"/>
</dbReference>
<comment type="similarity">
    <text evidence="1">Belongs to the cytochrome P450 family.</text>
</comment>
<evidence type="ECO:0000313" key="8">
    <source>
        <dbReference type="EMBL" id="RWS02761.1"/>
    </source>
</evidence>
<dbReference type="GO" id="GO:0020037">
    <property type="term" value="F:heme binding"/>
    <property type="evidence" value="ECO:0007669"/>
    <property type="project" value="InterPro"/>
</dbReference>
<evidence type="ECO:0000256" key="3">
    <source>
        <dbReference type="ARBA" id="ARBA00022723"/>
    </source>
</evidence>
<reference evidence="7 9" key="1">
    <citation type="journal article" date="2018" name="Gigascience">
        <title>Genomes of trombidid mites reveal novel predicted allergens and laterally-transferred genes associated with secondary metabolism.</title>
        <authorList>
            <person name="Dong X."/>
            <person name="Chaisiri K."/>
            <person name="Xia D."/>
            <person name="Armstrong S.D."/>
            <person name="Fang Y."/>
            <person name="Donnelly M.J."/>
            <person name="Kadowaki T."/>
            <person name="McGarry J.W."/>
            <person name="Darby A.C."/>
            <person name="Makepeace B.L."/>
        </authorList>
    </citation>
    <scope>NUCLEOTIDE SEQUENCE [LARGE SCALE GENOMIC DNA]</scope>
    <source>
        <strain evidence="7">UoL-WK</strain>
    </source>
</reference>
<dbReference type="AlphaFoldDB" id="A0A3S3Q0X6"/>
<dbReference type="PANTHER" id="PTHR24302">
    <property type="entry name" value="CYTOCHROME P450 FAMILY 3"/>
    <property type="match status" value="1"/>
</dbReference>
<dbReference type="InterPro" id="IPR050705">
    <property type="entry name" value="Cytochrome_P450_3A"/>
</dbReference>
<keyword evidence="2" id="KW-0349">Heme</keyword>
<comment type="caution">
    <text evidence="7">The sequence shown here is derived from an EMBL/GenBank/DDBJ whole genome shotgun (WGS) entry which is preliminary data.</text>
</comment>
<feature type="non-terminal residue" evidence="7">
    <location>
        <position position="288"/>
    </location>
</feature>
<protein>
    <submittedName>
        <fullName evidence="7">Cytochrome P450 3A8-like protein</fullName>
    </submittedName>
</protein>
<keyword evidence="4" id="KW-0560">Oxidoreductase</keyword>
<dbReference type="SUPFAM" id="SSF48264">
    <property type="entry name" value="Cytochrome P450"/>
    <property type="match status" value="1"/>
</dbReference>
<dbReference type="Gene3D" id="1.10.630.10">
    <property type="entry name" value="Cytochrome P450"/>
    <property type="match status" value="1"/>
</dbReference>
<dbReference type="GO" id="GO:0008395">
    <property type="term" value="F:steroid hydroxylase activity"/>
    <property type="evidence" value="ECO:0007669"/>
    <property type="project" value="TreeGrafter"/>
</dbReference>
<dbReference type="EMBL" id="NCKU01007265">
    <property type="protein sequence ID" value="RWS02761.1"/>
    <property type="molecule type" value="Genomic_DNA"/>
</dbReference>
<evidence type="ECO:0000256" key="5">
    <source>
        <dbReference type="ARBA" id="ARBA00023004"/>
    </source>
</evidence>
<keyword evidence="9" id="KW-1185">Reference proteome</keyword>
<evidence type="ECO:0000313" key="9">
    <source>
        <dbReference type="Proteomes" id="UP000285301"/>
    </source>
</evidence>
<sequence>MSTFERYGINGPRPHLFYGNLPEIHKYGNVICVSKWMKKYGSIFGYYVGGKRVLIIAEPNILKQIQIKEFKQFTFRFSPVHDALFADKIFKFMIVSVGGFRWKMMRTILRQAFTTLRLKSAFNSFEEPIDVFLKKIYNHAKNDEEFDIYPLFQALTMEAIGRGAFGATSNPQTNPRDEFLNAAKAVFEASSKNFLHGLALMFPEFEFIIHPIRRLWNEILVAFDADPFTYLGKICSKIIEHRRNQYKPRNDLLQTMIETKVNLAGLKKMNEDSLDISSDTNASEQSVE</sequence>
<keyword evidence="3" id="KW-0479">Metal-binding</keyword>
<dbReference type="OrthoDB" id="8251073at2759"/>
<keyword evidence="5" id="KW-0408">Iron</keyword>
<evidence type="ECO:0000256" key="2">
    <source>
        <dbReference type="ARBA" id="ARBA00022617"/>
    </source>
</evidence>
<gene>
    <name evidence="7" type="ORF">B4U79_11274</name>
    <name evidence="8" type="ORF">B4U79_13850</name>
</gene>
<accession>A0A3S3Q0X6</accession>
<dbReference type="InterPro" id="IPR001128">
    <property type="entry name" value="Cyt_P450"/>
</dbReference>
<organism evidence="7 9">
    <name type="scientific">Dinothrombium tinctorium</name>
    <dbReference type="NCBI Taxonomy" id="1965070"/>
    <lineage>
        <taxon>Eukaryota</taxon>
        <taxon>Metazoa</taxon>
        <taxon>Ecdysozoa</taxon>
        <taxon>Arthropoda</taxon>
        <taxon>Chelicerata</taxon>
        <taxon>Arachnida</taxon>
        <taxon>Acari</taxon>
        <taxon>Acariformes</taxon>
        <taxon>Trombidiformes</taxon>
        <taxon>Prostigmata</taxon>
        <taxon>Anystina</taxon>
        <taxon>Parasitengona</taxon>
        <taxon>Trombidioidea</taxon>
        <taxon>Trombidiidae</taxon>
        <taxon>Dinothrombium</taxon>
    </lineage>
</organism>
<dbReference type="Pfam" id="PF00067">
    <property type="entry name" value="p450"/>
    <property type="match status" value="1"/>
</dbReference>
<evidence type="ECO:0000256" key="4">
    <source>
        <dbReference type="ARBA" id="ARBA00023002"/>
    </source>
</evidence>
<evidence type="ECO:0000256" key="1">
    <source>
        <dbReference type="ARBA" id="ARBA00010617"/>
    </source>
</evidence>
<evidence type="ECO:0000256" key="6">
    <source>
        <dbReference type="ARBA" id="ARBA00023033"/>
    </source>
</evidence>
<dbReference type="GO" id="GO:0005506">
    <property type="term" value="F:iron ion binding"/>
    <property type="evidence" value="ECO:0007669"/>
    <property type="project" value="InterPro"/>
</dbReference>
<dbReference type="STRING" id="1965070.A0A3S3Q0X6"/>
<dbReference type="GO" id="GO:0016705">
    <property type="term" value="F:oxidoreductase activity, acting on paired donors, with incorporation or reduction of molecular oxygen"/>
    <property type="evidence" value="ECO:0007669"/>
    <property type="project" value="InterPro"/>
</dbReference>
<reference evidence="7" key="2">
    <citation type="submission" date="2018-11" db="EMBL/GenBank/DDBJ databases">
        <title>Trombidioid mite genomics.</title>
        <authorList>
            <person name="Dong X."/>
        </authorList>
    </citation>
    <scope>NUCLEOTIDE SEQUENCE</scope>
    <source>
        <strain evidence="7">UoL-WK</strain>
    </source>
</reference>
<dbReference type="EMBL" id="NCKU01009302">
    <property type="protein sequence ID" value="RWS01371.1"/>
    <property type="molecule type" value="Genomic_DNA"/>
</dbReference>
<name>A0A3S3Q0X6_9ACAR</name>
<dbReference type="PANTHER" id="PTHR24302:SF15">
    <property type="entry name" value="FATTY-ACID PEROXYGENASE"/>
    <property type="match status" value="1"/>
</dbReference>